<gene>
    <name evidence="1" type="ORF">E2C01_024013</name>
</gene>
<proteinExistence type="predicted"/>
<dbReference type="Proteomes" id="UP000324222">
    <property type="component" value="Unassembled WGS sequence"/>
</dbReference>
<keyword evidence="2" id="KW-1185">Reference proteome</keyword>
<protein>
    <recommendedName>
        <fullName evidence="3">Endonuclease/exonuclease/phosphatase domain-containing protein</fullName>
    </recommendedName>
</protein>
<sequence>MPYCCVSCTDLSRRGVSLLTYLINHLDGIMAAHNCQNVAIVGDLNQHLVIRAFTELVVVQGLRNHVNFPIHQCGGSFDPMLMDLLGDSAQCHPLYFVGTSDHLAILSTFIRASACEEEHHRTIWLWDRPDWDAARLALSEYL</sequence>
<reference evidence="1 2" key="1">
    <citation type="submission" date="2019-05" db="EMBL/GenBank/DDBJ databases">
        <title>Another draft genome of Portunus trituberculatus and its Hox gene families provides insights of decapod evolution.</title>
        <authorList>
            <person name="Jeong J.-H."/>
            <person name="Song I."/>
            <person name="Kim S."/>
            <person name="Choi T."/>
            <person name="Kim D."/>
            <person name="Ryu S."/>
            <person name="Kim W."/>
        </authorList>
    </citation>
    <scope>NUCLEOTIDE SEQUENCE [LARGE SCALE GENOMIC DNA]</scope>
    <source>
        <tissue evidence="1">Muscle</tissue>
    </source>
</reference>
<organism evidence="1 2">
    <name type="scientific">Portunus trituberculatus</name>
    <name type="common">Swimming crab</name>
    <name type="synonym">Neptunus trituberculatus</name>
    <dbReference type="NCBI Taxonomy" id="210409"/>
    <lineage>
        <taxon>Eukaryota</taxon>
        <taxon>Metazoa</taxon>
        <taxon>Ecdysozoa</taxon>
        <taxon>Arthropoda</taxon>
        <taxon>Crustacea</taxon>
        <taxon>Multicrustacea</taxon>
        <taxon>Malacostraca</taxon>
        <taxon>Eumalacostraca</taxon>
        <taxon>Eucarida</taxon>
        <taxon>Decapoda</taxon>
        <taxon>Pleocyemata</taxon>
        <taxon>Brachyura</taxon>
        <taxon>Eubrachyura</taxon>
        <taxon>Portunoidea</taxon>
        <taxon>Portunidae</taxon>
        <taxon>Portuninae</taxon>
        <taxon>Portunus</taxon>
    </lineage>
</organism>
<dbReference type="AlphaFoldDB" id="A0A5B7E9J3"/>
<dbReference type="EMBL" id="VSRR010002311">
    <property type="protein sequence ID" value="MPC30742.1"/>
    <property type="molecule type" value="Genomic_DNA"/>
</dbReference>
<evidence type="ECO:0000313" key="1">
    <source>
        <dbReference type="EMBL" id="MPC30742.1"/>
    </source>
</evidence>
<accession>A0A5B7E9J3</accession>
<evidence type="ECO:0008006" key="3">
    <source>
        <dbReference type="Google" id="ProtNLM"/>
    </source>
</evidence>
<dbReference type="OrthoDB" id="10072198at2759"/>
<comment type="caution">
    <text evidence="1">The sequence shown here is derived from an EMBL/GenBank/DDBJ whole genome shotgun (WGS) entry which is preliminary data.</text>
</comment>
<name>A0A5B7E9J3_PORTR</name>
<evidence type="ECO:0000313" key="2">
    <source>
        <dbReference type="Proteomes" id="UP000324222"/>
    </source>
</evidence>